<feature type="signal peptide" evidence="3">
    <location>
        <begin position="1"/>
        <end position="24"/>
    </location>
</feature>
<dbReference type="SUPFAM" id="SSF46626">
    <property type="entry name" value="Cytochrome c"/>
    <property type="match status" value="1"/>
</dbReference>
<keyword evidence="6" id="KW-1185">Reference proteome</keyword>
<evidence type="ECO:0000313" key="5">
    <source>
        <dbReference type="EMBL" id="MDM4017616.1"/>
    </source>
</evidence>
<evidence type="ECO:0000259" key="4">
    <source>
        <dbReference type="SMART" id="SM00560"/>
    </source>
</evidence>
<dbReference type="Pfam" id="PF07587">
    <property type="entry name" value="PSD1"/>
    <property type="match status" value="1"/>
</dbReference>
<dbReference type="PANTHER" id="PTHR35889:SF3">
    <property type="entry name" value="F-BOX DOMAIN-CONTAINING PROTEIN"/>
    <property type="match status" value="1"/>
</dbReference>
<keyword evidence="2" id="KW-1015">Disulfide bond</keyword>
<dbReference type="Pfam" id="PF13385">
    <property type="entry name" value="Laminin_G_3"/>
    <property type="match status" value="1"/>
</dbReference>
<dbReference type="SUPFAM" id="SSF49899">
    <property type="entry name" value="Concanavalin A-like lectins/glucanases"/>
    <property type="match status" value="1"/>
</dbReference>
<protein>
    <submittedName>
        <fullName evidence="5">DUF1553 domain-containing protein</fullName>
    </submittedName>
</protein>
<dbReference type="InterPro" id="IPR036909">
    <property type="entry name" value="Cyt_c-like_dom_sf"/>
</dbReference>
<keyword evidence="1 3" id="KW-0732">Signal</keyword>
<reference evidence="5 6" key="1">
    <citation type="submission" date="2023-06" db="EMBL/GenBank/DDBJ databases">
        <title>Roseiconus lacunae JC819 isolated from Gulf of Mannar region, Tamil Nadu.</title>
        <authorList>
            <person name="Pk S."/>
            <person name="Ch S."/>
            <person name="Ch V.R."/>
        </authorList>
    </citation>
    <scope>NUCLEOTIDE SEQUENCE [LARGE SCALE GENOMIC DNA]</scope>
    <source>
        <strain evidence="5 6">JC819</strain>
    </source>
</reference>
<organism evidence="5 6">
    <name type="scientific">Roseiconus lacunae</name>
    <dbReference type="NCBI Taxonomy" id="2605694"/>
    <lineage>
        <taxon>Bacteria</taxon>
        <taxon>Pseudomonadati</taxon>
        <taxon>Planctomycetota</taxon>
        <taxon>Planctomycetia</taxon>
        <taxon>Pirellulales</taxon>
        <taxon>Pirellulaceae</taxon>
        <taxon>Roseiconus</taxon>
    </lineage>
</organism>
<dbReference type="Pfam" id="PF07583">
    <property type="entry name" value="PSCyt2"/>
    <property type="match status" value="1"/>
</dbReference>
<dbReference type="InterPro" id="IPR011429">
    <property type="entry name" value="Cyt_c_Planctomycete-type"/>
</dbReference>
<sequence>MRRIVRLRLSLASTLMRTFACLTAIGFLTACPGSTNQAVGSDKIDYNRDVRPILADFCFACHGPDDHSRAADLRLDQSDSALEMSAVVPGNPDASELIARITTDDPDLIMPPPHTKKSISDEQKQILTHWIEQGAEFQKHWSFVAPAIEPPTQQADLAWRKNEIDDYVYSALKDAGLSPMPEASPSVLFRRLHLDITGLPPSPDDRKAFENDYAAGGDEAYRQWIDRLMSRPTWGEHRARYWLDAARYGDTHGLHFDNYREMWPYRDWVIRAFNENQAFDQFVVEQLAGDLLDAPTESQLVATGFQRCNITTNEGGTIDEENMALYAADRVQTFGWVFLGLTTNCAQCHDHKFDPISMKDYYSLAAFFRNTTQRPKDGNRKDGLGPILYLPTDADRPRWDALPGEIASAVQARDQHRQQTIAKIDEWIRTVNPDHLRGKLPAERLALHAPLDEGRGNDLAITGDLNATVHVTHDLVWEEKSNRALAPVLQKDGTISLGSAGKQQFDEPFSVAAWINVPQGGGGGIIAKMDPPNAHRGWDLFRQGNSLAVHLIDAWPDNALKATSTNGVLRPGQWQHVSFTYDGSSKFGGIKLYVDGKSVALRAEKNSLQPQANLLTDVPLQIGSRFGEQSLEGLSVSQLRLYRRALAPDEVALLARLNQVADLVARHQAALTDENDSFSIQGKDRSFVESFYFDVLDEQYPTLAAKVDQLQAEKTAIEARSPITHIQREKDSPAMANMLIRGQYDQVGDAVSAAPPKALHPMGEDQPKNRLGLARWLIDPANPLTPRVTVNRFWQQVFGHGLVVTSEDFGITGASPSNQPLLDYLAVDFVENGWDVKRFYKQVFESAAYRQAARVTEQSLERDPDNALISRGPKFRMDAEMIRDAALASADLLSPKMFGPGVKPYQPGEIWSIVGLPGSDTRNYVQDKGDGLYRRTVYSFWKRMAPPPNLEAFNAPSREFCVVRRERTNTPLQALVTLNDPQFVEAARQLAQNALAKSPDDSVAAIRHATEHVLCRTISDEELAIIEKSLQEYLTYYERHPDDAEKLIGIGESPTPGDISASKLAGWTLLCNQIMNLDEVLCK</sequence>
<evidence type="ECO:0000313" key="6">
    <source>
        <dbReference type="Proteomes" id="UP001239462"/>
    </source>
</evidence>
<evidence type="ECO:0000256" key="2">
    <source>
        <dbReference type="ARBA" id="ARBA00023157"/>
    </source>
</evidence>
<dbReference type="Pfam" id="PF07635">
    <property type="entry name" value="PSCyt1"/>
    <property type="match status" value="1"/>
</dbReference>
<dbReference type="InterPro" id="IPR013320">
    <property type="entry name" value="ConA-like_dom_sf"/>
</dbReference>
<dbReference type="SMART" id="SM00560">
    <property type="entry name" value="LamGL"/>
    <property type="match status" value="1"/>
</dbReference>
<gene>
    <name evidence="5" type="ORF">QTN89_19360</name>
</gene>
<dbReference type="PANTHER" id="PTHR35889">
    <property type="entry name" value="CYCLOINULO-OLIGOSACCHARIDE FRUCTANOTRANSFERASE-RELATED"/>
    <property type="match status" value="1"/>
</dbReference>
<feature type="chain" id="PRO_5046705445" evidence="3">
    <location>
        <begin position="25"/>
        <end position="1083"/>
    </location>
</feature>
<dbReference type="Gene3D" id="2.60.120.200">
    <property type="match status" value="1"/>
</dbReference>
<evidence type="ECO:0000256" key="1">
    <source>
        <dbReference type="ARBA" id="ARBA00022729"/>
    </source>
</evidence>
<feature type="domain" description="LamG-like jellyroll fold" evidence="4">
    <location>
        <begin position="507"/>
        <end position="649"/>
    </location>
</feature>
<name>A0ABT7PMA4_9BACT</name>
<dbReference type="EMBL" id="JASZZN010000015">
    <property type="protein sequence ID" value="MDM4017616.1"/>
    <property type="molecule type" value="Genomic_DNA"/>
</dbReference>
<proteinExistence type="predicted"/>
<dbReference type="InterPro" id="IPR022655">
    <property type="entry name" value="DUF1553"/>
</dbReference>
<accession>A0ABT7PMA4</accession>
<dbReference type="InterPro" id="IPR006558">
    <property type="entry name" value="LamG-like"/>
</dbReference>
<dbReference type="PROSITE" id="PS51257">
    <property type="entry name" value="PROKAR_LIPOPROTEIN"/>
    <property type="match status" value="1"/>
</dbReference>
<dbReference type="RefSeq" id="WP_289165114.1">
    <property type="nucleotide sequence ID" value="NZ_JASZZN010000015.1"/>
</dbReference>
<comment type="caution">
    <text evidence="5">The sequence shown here is derived from an EMBL/GenBank/DDBJ whole genome shotgun (WGS) entry which is preliminary data.</text>
</comment>
<dbReference type="Proteomes" id="UP001239462">
    <property type="component" value="Unassembled WGS sequence"/>
</dbReference>
<dbReference type="InterPro" id="IPR011444">
    <property type="entry name" value="DUF1549"/>
</dbReference>
<evidence type="ECO:0000256" key="3">
    <source>
        <dbReference type="SAM" id="SignalP"/>
    </source>
</evidence>